<dbReference type="AlphaFoldDB" id="A0A2B7XLP4"/>
<dbReference type="PANTHER" id="PTHR34292:SF2">
    <property type="entry name" value="OUTER SPORE WALL PROTEIN LDS1"/>
    <property type="match status" value="1"/>
</dbReference>
<dbReference type="STRING" id="1447875.A0A2B7XLP4"/>
<evidence type="ECO:0000313" key="2">
    <source>
        <dbReference type="EMBL" id="PGH09869.1"/>
    </source>
</evidence>
<dbReference type="PANTHER" id="PTHR34292">
    <property type="entry name" value="OUTER SPORE WALL PROTEIN LDS1"/>
    <property type="match status" value="1"/>
</dbReference>
<sequence>MADRLKAILLREAKELKTLLSEAVQSGTYLYPFQGILYFLTHRPLWSPLLSQLLPTLSLSLAVTATLFFFTYLPQVALLAFTSGPLAPFSAILLILSESSTITTYLSRTLLLRDSLTDVFDGTLLARGDTALVSAGRQLKSGSGYLDPIGRLGGLVRRPLGGLSVTGLVRSLVYLPLNMVPVVGTVMYVLAQGKRVGPAAHERYFQLKGWDGRKREAWVGLHRSAYTSFGAAAFVLEMIPVASLAFSYTNTVGAALWASNLEKAVAQGRSSGETKKTG</sequence>
<reference evidence="2 3" key="1">
    <citation type="submission" date="2017-10" db="EMBL/GenBank/DDBJ databases">
        <title>Comparative genomics in systemic dimorphic fungi from Ajellomycetaceae.</title>
        <authorList>
            <person name="Munoz J.F."/>
            <person name="Mcewen J.G."/>
            <person name="Clay O.K."/>
            <person name="Cuomo C.A."/>
        </authorList>
    </citation>
    <scope>NUCLEOTIDE SEQUENCE [LARGE SCALE GENOMIC DNA]</scope>
    <source>
        <strain evidence="2 3">UAMH5409</strain>
    </source>
</reference>
<accession>A0A2B7XLP4</accession>
<evidence type="ECO:0000256" key="1">
    <source>
        <dbReference type="SAM" id="Phobius"/>
    </source>
</evidence>
<feature type="transmembrane region" description="Helical" evidence="1">
    <location>
        <begin position="77"/>
        <end position="96"/>
    </location>
</feature>
<dbReference type="EMBL" id="PDNB01000090">
    <property type="protein sequence ID" value="PGH09869.1"/>
    <property type="molecule type" value="Genomic_DNA"/>
</dbReference>
<evidence type="ECO:0008006" key="4">
    <source>
        <dbReference type="Google" id="ProtNLM"/>
    </source>
</evidence>
<protein>
    <recommendedName>
        <fullName evidence="4">Outer spore wall protein RRT8</fullName>
    </recommendedName>
</protein>
<keyword evidence="1" id="KW-0472">Membrane</keyword>
<evidence type="ECO:0000313" key="3">
    <source>
        <dbReference type="Proteomes" id="UP000223968"/>
    </source>
</evidence>
<dbReference type="GO" id="GO:0005811">
    <property type="term" value="C:lipid droplet"/>
    <property type="evidence" value="ECO:0007669"/>
    <property type="project" value="TreeGrafter"/>
</dbReference>
<dbReference type="GO" id="GO:0005619">
    <property type="term" value="C:ascospore wall"/>
    <property type="evidence" value="ECO:0007669"/>
    <property type="project" value="TreeGrafter"/>
</dbReference>
<proteinExistence type="predicted"/>
<dbReference type="Proteomes" id="UP000223968">
    <property type="component" value="Unassembled WGS sequence"/>
</dbReference>
<name>A0A2B7XLP4_9EURO</name>
<dbReference type="OrthoDB" id="10012223at2759"/>
<keyword evidence="1" id="KW-1133">Transmembrane helix</keyword>
<dbReference type="GO" id="GO:0005628">
    <property type="term" value="C:prospore membrane"/>
    <property type="evidence" value="ECO:0007669"/>
    <property type="project" value="TreeGrafter"/>
</dbReference>
<keyword evidence="3" id="KW-1185">Reference proteome</keyword>
<feature type="transmembrane region" description="Helical" evidence="1">
    <location>
        <begin position="172"/>
        <end position="191"/>
    </location>
</feature>
<comment type="caution">
    <text evidence="2">The sequence shown here is derived from an EMBL/GenBank/DDBJ whole genome shotgun (WGS) entry which is preliminary data.</text>
</comment>
<gene>
    <name evidence="2" type="ORF">AJ79_05596</name>
</gene>
<feature type="transmembrane region" description="Helical" evidence="1">
    <location>
        <begin position="49"/>
        <end position="70"/>
    </location>
</feature>
<organism evidence="2 3">
    <name type="scientific">Helicocarpus griseus UAMH5409</name>
    <dbReference type="NCBI Taxonomy" id="1447875"/>
    <lineage>
        <taxon>Eukaryota</taxon>
        <taxon>Fungi</taxon>
        <taxon>Dikarya</taxon>
        <taxon>Ascomycota</taxon>
        <taxon>Pezizomycotina</taxon>
        <taxon>Eurotiomycetes</taxon>
        <taxon>Eurotiomycetidae</taxon>
        <taxon>Onygenales</taxon>
        <taxon>Ajellomycetaceae</taxon>
        <taxon>Helicocarpus</taxon>
    </lineage>
</organism>
<dbReference type="InterPro" id="IPR052786">
    <property type="entry name" value="Spore_wall_assembly"/>
</dbReference>
<keyword evidence="1" id="KW-0812">Transmembrane</keyword>